<evidence type="ECO:0000256" key="2">
    <source>
        <dbReference type="ARBA" id="ARBA00022771"/>
    </source>
</evidence>
<comment type="caution">
    <text evidence="7">The sequence shown here is derived from an EMBL/GenBank/DDBJ whole genome shotgun (WGS) entry which is preliminary data.</text>
</comment>
<dbReference type="SUPFAM" id="SSF57850">
    <property type="entry name" value="RING/U-box"/>
    <property type="match status" value="2"/>
</dbReference>
<dbReference type="Pfam" id="PF13639">
    <property type="entry name" value="zf-RING_2"/>
    <property type="match status" value="2"/>
</dbReference>
<evidence type="ECO:0008006" key="9">
    <source>
        <dbReference type="Google" id="ProtNLM"/>
    </source>
</evidence>
<dbReference type="Proteomes" id="UP000243579">
    <property type="component" value="Unassembled WGS sequence"/>
</dbReference>
<feature type="domain" description="RING-type" evidence="5">
    <location>
        <begin position="327"/>
        <end position="368"/>
    </location>
</feature>
<protein>
    <recommendedName>
        <fullName evidence="9">FYVE-type domain-containing protein</fullName>
    </recommendedName>
</protein>
<dbReference type="InterPro" id="IPR000306">
    <property type="entry name" value="Znf_FYVE"/>
</dbReference>
<gene>
    <name evidence="7" type="ORF">ACHHYP_13860</name>
</gene>
<dbReference type="InterPro" id="IPR001841">
    <property type="entry name" value="Znf_RING"/>
</dbReference>
<sequence>MRRRDGSNTFVGLESFITTGAQVRYACPKSQWASKKLQRACTGCDRAFHLFRWRHHCRVCGDLICNECSWTVYLVNVKGNVGRACYSCSRASSYVEEPRRTTWSKPHIKRPTCPSFVDSLTATTWIDSQKSVYSSTRSVMSSGSSWKQIHCIVCQRGFCNGDAVTKLPCNDTFHKVCLEPYLANHAECPACHCALPRDMAYIRSFFTFKPTLVDGAFASTSQVRAACPRSLWRPNASRTTCSSCDRSFHLFRRRHHCRVCGDLLCGACSWTVYLINARKNAGRACYDCARTCSDAPATTTVVDRPTCPNFVDALLETSWDEERPARCVMCTSVVSTGDPVTRLPCGDAFHSTCLHPWLASHDECPTCHDALPKDMAYIRKIFTFS</sequence>
<evidence type="ECO:0000259" key="6">
    <source>
        <dbReference type="PROSITE" id="PS50178"/>
    </source>
</evidence>
<dbReference type="SMART" id="SM00184">
    <property type="entry name" value="RING"/>
    <property type="match status" value="2"/>
</dbReference>
<evidence type="ECO:0000256" key="1">
    <source>
        <dbReference type="ARBA" id="ARBA00022723"/>
    </source>
</evidence>
<dbReference type="InterPro" id="IPR017455">
    <property type="entry name" value="Znf_FYVE-rel"/>
</dbReference>
<dbReference type="GO" id="GO:0061630">
    <property type="term" value="F:ubiquitin protein ligase activity"/>
    <property type="evidence" value="ECO:0007669"/>
    <property type="project" value="TreeGrafter"/>
</dbReference>
<dbReference type="PANTHER" id="PTHR45931:SF3">
    <property type="entry name" value="RING ZINC FINGER-CONTAINING PROTEIN"/>
    <property type="match status" value="1"/>
</dbReference>
<dbReference type="PROSITE" id="PS50089">
    <property type="entry name" value="ZF_RING_2"/>
    <property type="match status" value="2"/>
</dbReference>
<dbReference type="AlphaFoldDB" id="A0A1V9YEI2"/>
<dbReference type="PROSITE" id="PS50178">
    <property type="entry name" value="ZF_FYVE"/>
    <property type="match status" value="2"/>
</dbReference>
<dbReference type="SUPFAM" id="SSF57903">
    <property type="entry name" value="FYVE/PHD zinc finger"/>
    <property type="match status" value="2"/>
</dbReference>
<evidence type="ECO:0000256" key="4">
    <source>
        <dbReference type="PROSITE-ProRule" id="PRU00175"/>
    </source>
</evidence>
<evidence type="ECO:0000313" key="7">
    <source>
        <dbReference type="EMBL" id="OQR84120.1"/>
    </source>
</evidence>
<accession>A0A1V9YEI2</accession>
<dbReference type="Pfam" id="PF01363">
    <property type="entry name" value="FYVE"/>
    <property type="match status" value="2"/>
</dbReference>
<evidence type="ECO:0000256" key="3">
    <source>
        <dbReference type="ARBA" id="ARBA00022833"/>
    </source>
</evidence>
<dbReference type="GO" id="GO:0005634">
    <property type="term" value="C:nucleus"/>
    <property type="evidence" value="ECO:0007669"/>
    <property type="project" value="TreeGrafter"/>
</dbReference>
<dbReference type="InterPro" id="IPR051834">
    <property type="entry name" value="RING_finger_E3_ligase"/>
</dbReference>
<dbReference type="InterPro" id="IPR013083">
    <property type="entry name" value="Znf_RING/FYVE/PHD"/>
</dbReference>
<dbReference type="Gene3D" id="3.30.40.10">
    <property type="entry name" value="Zinc/RING finger domain, C3HC4 (zinc finger)"/>
    <property type="match status" value="4"/>
</dbReference>
<organism evidence="7 8">
    <name type="scientific">Achlya hypogyna</name>
    <name type="common">Oomycete</name>
    <name type="synonym">Protoachlya hypogyna</name>
    <dbReference type="NCBI Taxonomy" id="1202772"/>
    <lineage>
        <taxon>Eukaryota</taxon>
        <taxon>Sar</taxon>
        <taxon>Stramenopiles</taxon>
        <taxon>Oomycota</taxon>
        <taxon>Saprolegniomycetes</taxon>
        <taxon>Saprolegniales</taxon>
        <taxon>Achlyaceae</taxon>
        <taxon>Achlya</taxon>
    </lineage>
</organism>
<keyword evidence="3" id="KW-0862">Zinc</keyword>
<dbReference type="GO" id="GO:0006511">
    <property type="term" value="P:ubiquitin-dependent protein catabolic process"/>
    <property type="evidence" value="ECO:0007669"/>
    <property type="project" value="TreeGrafter"/>
</dbReference>
<evidence type="ECO:0000313" key="8">
    <source>
        <dbReference type="Proteomes" id="UP000243579"/>
    </source>
</evidence>
<dbReference type="PANTHER" id="PTHR45931">
    <property type="entry name" value="SI:CH211-59O9.10"/>
    <property type="match status" value="1"/>
</dbReference>
<feature type="domain" description="FYVE-type" evidence="6">
    <location>
        <begin position="235"/>
        <end position="293"/>
    </location>
</feature>
<dbReference type="InterPro" id="IPR011011">
    <property type="entry name" value="Znf_FYVE_PHD"/>
</dbReference>
<dbReference type="EMBL" id="JNBR01001930">
    <property type="protein sequence ID" value="OQR84120.1"/>
    <property type="molecule type" value="Genomic_DNA"/>
</dbReference>
<name>A0A1V9YEI2_ACHHY</name>
<dbReference type="SMART" id="SM00064">
    <property type="entry name" value="FYVE"/>
    <property type="match status" value="2"/>
</dbReference>
<keyword evidence="1" id="KW-0479">Metal-binding</keyword>
<reference evidence="7 8" key="1">
    <citation type="journal article" date="2014" name="Genome Biol. Evol.">
        <title>The secreted proteins of Achlya hypogyna and Thraustotheca clavata identify the ancestral oomycete secretome and reveal gene acquisitions by horizontal gene transfer.</title>
        <authorList>
            <person name="Misner I."/>
            <person name="Blouin N."/>
            <person name="Leonard G."/>
            <person name="Richards T.A."/>
            <person name="Lane C.E."/>
        </authorList>
    </citation>
    <scope>NUCLEOTIDE SEQUENCE [LARGE SCALE GENOMIC DNA]</scope>
    <source>
        <strain evidence="7 8">ATCC 48635</strain>
    </source>
</reference>
<dbReference type="STRING" id="1202772.A0A1V9YEI2"/>
<proteinExistence type="predicted"/>
<dbReference type="OrthoDB" id="166134at2759"/>
<evidence type="ECO:0000259" key="5">
    <source>
        <dbReference type="PROSITE" id="PS50089"/>
    </source>
</evidence>
<keyword evidence="8" id="KW-1185">Reference proteome</keyword>
<feature type="domain" description="FYVE-type" evidence="6">
    <location>
        <begin position="35"/>
        <end position="93"/>
    </location>
</feature>
<feature type="domain" description="RING-type" evidence="5">
    <location>
        <begin position="151"/>
        <end position="192"/>
    </location>
</feature>
<keyword evidence="2 4" id="KW-0863">Zinc-finger</keyword>
<dbReference type="GO" id="GO:0008270">
    <property type="term" value="F:zinc ion binding"/>
    <property type="evidence" value="ECO:0007669"/>
    <property type="project" value="UniProtKB-KW"/>
</dbReference>